<keyword evidence="1" id="KW-0472">Membrane</keyword>
<protein>
    <submittedName>
        <fullName evidence="2">Uncharacterized protein</fullName>
    </submittedName>
</protein>
<feature type="transmembrane region" description="Helical" evidence="1">
    <location>
        <begin position="195"/>
        <end position="214"/>
    </location>
</feature>
<gene>
    <name evidence="2" type="ORF">AAE02nite_42730</name>
</gene>
<name>A0A512B3R6_9BACT</name>
<comment type="caution">
    <text evidence="2">The sequence shown here is derived from an EMBL/GenBank/DDBJ whole genome shotgun (WGS) entry which is preliminary data.</text>
</comment>
<dbReference type="AlphaFoldDB" id="A0A512B3R6"/>
<dbReference type="RefSeq" id="WP_146903009.1">
    <property type="nucleotide sequence ID" value="NZ_BJYS01000041.1"/>
</dbReference>
<feature type="transmembrane region" description="Helical" evidence="1">
    <location>
        <begin position="129"/>
        <end position="153"/>
    </location>
</feature>
<evidence type="ECO:0000313" key="2">
    <source>
        <dbReference type="EMBL" id="GEO06609.1"/>
    </source>
</evidence>
<feature type="transmembrane region" description="Helical" evidence="1">
    <location>
        <begin position="165"/>
        <end position="189"/>
    </location>
</feature>
<keyword evidence="1" id="KW-0812">Transmembrane</keyword>
<keyword evidence="3" id="KW-1185">Reference proteome</keyword>
<accession>A0A512B3R6</accession>
<sequence>MVDLIKSFIDFFVNKENKTSAKYIWGFIIFVLLLIANDITGFTNYYSTHKGLEVAKEATELLKADSLSSKTRLELESVRDKAITRKSIIDKSTDWLKAVNWNQVKIKIVQNQDNPEKNQTIVRELPRSAIWHVVTSTVLFILFGILVAFVSLFSPDIGGLVKRVIVFFIVSVITAGLAWWLSFMFGLIPKIAGNWLWNYILNILLQLLFVYTAIKSSKNNKSTR</sequence>
<evidence type="ECO:0000313" key="3">
    <source>
        <dbReference type="Proteomes" id="UP000321532"/>
    </source>
</evidence>
<dbReference type="EMBL" id="BJYS01000041">
    <property type="protein sequence ID" value="GEO06609.1"/>
    <property type="molecule type" value="Genomic_DNA"/>
</dbReference>
<keyword evidence="1" id="KW-1133">Transmembrane helix</keyword>
<proteinExistence type="predicted"/>
<evidence type="ECO:0000256" key="1">
    <source>
        <dbReference type="SAM" id="Phobius"/>
    </source>
</evidence>
<dbReference type="Proteomes" id="UP000321532">
    <property type="component" value="Unassembled WGS sequence"/>
</dbReference>
<organism evidence="2 3">
    <name type="scientific">Adhaeribacter aerolatus</name>
    <dbReference type="NCBI Taxonomy" id="670289"/>
    <lineage>
        <taxon>Bacteria</taxon>
        <taxon>Pseudomonadati</taxon>
        <taxon>Bacteroidota</taxon>
        <taxon>Cytophagia</taxon>
        <taxon>Cytophagales</taxon>
        <taxon>Hymenobacteraceae</taxon>
        <taxon>Adhaeribacter</taxon>
    </lineage>
</organism>
<feature type="transmembrane region" description="Helical" evidence="1">
    <location>
        <begin position="23"/>
        <end position="46"/>
    </location>
</feature>
<reference evidence="2 3" key="1">
    <citation type="submission" date="2019-07" db="EMBL/GenBank/DDBJ databases">
        <title>Whole genome shotgun sequence of Adhaeribacter aerolatus NBRC 106133.</title>
        <authorList>
            <person name="Hosoyama A."/>
            <person name="Uohara A."/>
            <person name="Ohji S."/>
            <person name="Ichikawa N."/>
        </authorList>
    </citation>
    <scope>NUCLEOTIDE SEQUENCE [LARGE SCALE GENOMIC DNA]</scope>
    <source>
        <strain evidence="2 3">NBRC 106133</strain>
    </source>
</reference>